<protein>
    <submittedName>
        <fullName evidence="1">Uncharacterized protein</fullName>
    </submittedName>
</protein>
<comment type="caution">
    <text evidence="1">The sequence shown here is derived from an EMBL/GenBank/DDBJ whole genome shotgun (WGS) entry which is preliminary data.</text>
</comment>
<organism evidence="1 2">
    <name type="scientific">Camellia lanceoleosa</name>
    <dbReference type="NCBI Taxonomy" id="1840588"/>
    <lineage>
        <taxon>Eukaryota</taxon>
        <taxon>Viridiplantae</taxon>
        <taxon>Streptophyta</taxon>
        <taxon>Embryophyta</taxon>
        <taxon>Tracheophyta</taxon>
        <taxon>Spermatophyta</taxon>
        <taxon>Magnoliopsida</taxon>
        <taxon>eudicotyledons</taxon>
        <taxon>Gunneridae</taxon>
        <taxon>Pentapetalae</taxon>
        <taxon>asterids</taxon>
        <taxon>Ericales</taxon>
        <taxon>Theaceae</taxon>
        <taxon>Camellia</taxon>
    </lineage>
</organism>
<dbReference type="Proteomes" id="UP001060215">
    <property type="component" value="Chromosome 9"/>
</dbReference>
<accession>A0ACC0GNM0</accession>
<proteinExistence type="predicted"/>
<evidence type="ECO:0000313" key="1">
    <source>
        <dbReference type="EMBL" id="KAI8002807.1"/>
    </source>
</evidence>
<name>A0ACC0GNM0_9ERIC</name>
<dbReference type="EMBL" id="CM045766">
    <property type="protein sequence ID" value="KAI8002807.1"/>
    <property type="molecule type" value="Genomic_DNA"/>
</dbReference>
<evidence type="ECO:0000313" key="2">
    <source>
        <dbReference type="Proteomes" id="UP001060215"/>
    </source>
</evidence>
<reference evidence="1 2" key="1">
    <citation type="journal article" date="2022" name="Plant J.">
        <title>Chromosome-level genome of Camellia lanceoleosa provides a valuable resource for understanding genome evolution and self-incompatibility.</title>
        <authorList>
            <person name="Gong W."/>
            <person name="Xiao S."/>
            <person name="Wang L."/>
            <person name="Liao Z."/>
            <person name="Chang Y."/>
            <person name="Mo W."/>
            <person name="Hu G."/>
            <person name="Li W."/>
            <person name="Zhao G."/>
            <person name="Zhu H."/>
            <person name="Hu X."/>
            <person name="Ji K."/>
            <person name="Xiang X."/>
            <person name="Song Q."/>
            <person name="Yuan D."/>
            <person name="Jin S."/>
            <person name="Zhang L."/>
        </authorList>
    </citation>
    <scope>NUCLEOTIDE SEQUENCE [LARGE SCALE GENOMIC DNA]</scope>
    <source>
        <strain evidence="1">SQ_2022a</strain>
    </source>
</reference>
<sequence>MSQPAKERERKMSQPASVIPAPKTTVKEKMVQTVTSIIKKSKDKKKINPN</sequence>
<gene>
    <name evidence="1" type="ORF">LOK49_LG08G01497</name>
</gene>
<keyword evidence="2" id="KW-1185">Reference proteome</keyword>